<dbReference type="RefSeq" id="WP_341837030.1">
    <property type="nucleotide sequence ID" value="NZ_CP149822.1"/>
</dbReference>
<dbReference type="EMBL" id="CP149822">
    <property type="protein sequence ID" value="WZN42194.1"/>
    <property type="molecule type" value="Genomic_DNA"/>
</dbReference>
<proteinExistence type="predicted"/>
<dbReference type="Proteomes" id="UP001485459">
    <property type="component" value="Chromosome"/>
</dbReference>
<keyword evidence="2" id="KW-1185">Reference proteome</keyword>
<evidence type="ECO:0000313" key="2">
    <source>
        <dbReference type="Proteomes" id="UP001485459"/>
    </source>
</evidence>
<name>A0ABZ2YRU8_9BACT</name>
<reference evidence="2" key="1">
    <citation type="submission" date="2024-03" db="EMBL/GenBank/DDBJ databases">
        <title>Chitinophaga horti sp. nov., isolated from garden soil.</title>
        <authorList>
            <person name="Lee D.S."/>
            <person name="Han D.M."/>
            <person name="Baek J.H."/>
            <person name="Choi D.G."/>
            <person name="Jeon J.H."/>
            <person name="Jeon C.O."/>
        </authorList>
    </citation>
    <scope>NUCLEOTIDE SEQUENCE [LARGE SCALE GENOMIC DNA]</scope>
    <source>
        <strain evidence="2">GPA1</strain>
    </source>
</reference>
<organism evidence="1 2">
    <name type="scientific">Chitinophaga pollutisoli</name>
    <dbReference type="NCBI Taxonomy" id="3133966"/>
    <lineage>
        <taxon>Bacteria</taxon>
        <taxon>Pseudomonadati</taxon>
        <taxon>Bacteroidota</taxon>
        <taxon>Chitinophagia</taxon>
        <taxon>Chitinophagales</taxon>
        <taxon>Chitinophagaceae</taxon>
        <taxon>Chitinophaga</taxon>
    </lineage>
</organism>
<evidence type="ECO:0000313" key="1">
    <source>
        <dbReference type="EMBL" id="WZN42194.1"/>
    </source>
</evidence>
<accession>A0ABZ2YRU8</accession>
<protein>
    <submittedName>
        <fullName evidence="1">Uncharacterized protein</fullName>
    </submittedName>
</protein>
<sequence length="75" mass="8628">MIACNTDLMAAFTTNGLEYYTSSPKGLVLEYEYQPEKWGPDVIKWLDNIVLVGKFNVLTKDMDPVVQYVRLEPVR</sequence>
<gene>
    <name evidence="1" type="ORF">WJU16_03975</name>
</gene>